<proteinExistence type="predicted"/>
<dbReference type="Proteomes" id="UP000295164">
    <property type="component" value="Unassembled WGS sequence"/>
</dbReference>
<dbReference type="NCBIfam" id="NF047658">
    <property type="entry name" value="HYC_CC_PP"/>
    <property type="match status" value="1"/>
</dbReference>
<accession>A0A4R4E4L9</accession>
<gene>
    <name evidence="1" type="ORF">E0486_02610</name>
</gene>
<organism evidence="1 2">
    <name type="scientific">Flaviaesturariibacter aridisoli</name>
    <dbReference type="NCBI Taxonomy" id="2545761"/>
    <lineage>
        <taxon>Bacteria</taxon>
        <taxon>Pseudomonadati</taxon>
        <taxon>Bacteroidota</taxon>
        <taxon>Chitinophagia</taxon>
        <taxon>Chitinophagales</taxon>
        <taxon>Chitinophagaceae</taxon>
        <taxon>Flaviaestuariibacter</taxon>
    </lineage>
</organism>
<protein>
    <submittedName>
        <fullName evidence="1">Uncharacterized protein</fullName>
    </submittedName>
</protein>
<name>A0A4R4E4L9_9BACT</name>
<dbReference type="InterPro" id="IPR058060">
    <property type="entry name" value="HYC_CC_PP"/>
</dbReference>
<sequence length="129" mass="14387">MKKLFAILTLLAYFTVSTGFVVNLHYCMDRYHSWELGAPKADRCDTCGMSVKKNGCCHDQVKLVKVQQDATGAQYALFTFAAAPALLPPQPMWEALLSVPATDRSATPIHGPPLLSRQDTYLRHCVFRI</sequence>
<comment type="caution">
    <text evidence="1">The sequence shown here is derived from an EMBL/GenBank/DDBJ whole genome shotgun (WGS) entry which is preliminary data.</text>
</comment>
<dbReference type="RefSeq" id="WP_131850580.1">
    <property type="nucleotide sequence ID" value="NZ_SKFH01000002.1"/>
</dbReference>
<dbReference type="EMBL" id="SKFH01000002">
    <property type="protein sequence ID" value="TCZ74536.1"/>
    <property type="molecule type" value="Genomic_DNA"/>
</dbReference>
<reference evidence="1 2" key="1">
    <citation type="submission" date="2019-03" db="EMBL/GenBank/DDBJ databases">
        <authorList>
            <person name="Kim M.K.M."/>
        </authorList>
    </citation>
    <scope>NUCLEOTIDE SEQUENCE [LARGE SCALE GENOMIC DNA]</scope>
    <source>
        <strain evidence="1 2">17J68-15</strain>
    </source>
</reference>
<evidence type="ECO:0000313" key="2">
    <source>
        <dbReference type="Proteomes" id="UP000295164"/>
    </source>
</evidence>
<dbReference type="InterPro" id="IPR058512">
    <property type="entry name" value="DUF8199"/>
</dbReference>
<dbReference type="AlphaFoldDB" id="A0A4R4E4L9"/>
<evidence type="ECO:0000313" key="1">
    <source>
        <dbReference type="EMBL" id="TCZ74536.1"/>
    </source>
</evidence>
<dbReference type="Pfam" id="PF26622">
    <property type="entry name" value="DUF8199"/>
    <property type="match status" value="1"/>
</dbReference>
<keyword evidence="2" id="KW-1185">Reference proteome</keyword>
<dbReference type="OrthoDB" id="676308at2"/>